<protein>
    <submittedName>
        <fullName evidence="7">FAD-dependent oxidoreductase</fullName>
    </submittedName>
</protein>
<dbReference type="Pfam" id="PF07992">
    <property type="entry name" value="Pyr_redox_2"/>
    <property type="match status" value="1"/>
</dbReference>
<dbReference type="SUPFAM" id="SSF51905">
    <property type="entry name" value="FAD/NAD(P)-binding domain"/>
    <property type="match status" value="1"/>
</dbReference>
<comment type="cofactor">
    <cofactor evidence="1">
        <name>FAD</name>
        <dbReference type="ChEBI" id="CHEBI:57692"/>
    </cofactor>
</comment>
<dbReference type="Gene3D" id="3.50.50.60">
    <property type="entry name" value="FAD/NAD(P)-binding domain"/>
    <property type="match status" value="2"/>
</dbReference>
<evidence type="ECO:0000256" key="2">
    <source>
        <dbReference type="ARBA" id="ARBA00007532"/>
    </source>
</evidence>
<evidence type="ECO:0000313" key="7">
    <source>
        <dbReference type="EMBL" id="GAA1580034.1"/>
    </source>
</evidence>
<dbReference type="InterPro" id="IPR036188">
    <property type="entry name" value="FAD/NAD-bd_sf"/>
</dbReference>
<comment type="similarity">
    <text evidence="2">Belongs to the class-I pyridine nucleotide-disulfide oxidoreductase family.</text>
</comment>
<keyword evidence="4" id="KW-0274">FAD</keyword>
<keyword evidence="3" id="KW-0285">Flavoprotein</keyword>
<name>A0ABN2DM02_9ACTN</name>
<dbReference type="EMBL" id="BAAAOS010000020">
    <property type="protein sequence ID" value="GAA1580034.1"/>
    <property type="molecule type" value="Genomic_DNA"/>
</dbReference>
<dbReference type="PRINTS" id="PR00411">
    <property type="entry name" value="PNDRDTASEI"/>
</dbReference>
<evidence type="ECO:0000313" key="8">
    <source>
        <dbReference type="Proteomes" id="UP001500393"/>
    </source>
</evidence>
<sequence length="475" mass="49631">MNRVNDDYDLVVIGAGAAGLGTARAAVAMGARTLLVSDSEPGGDCTFTGCVPSKTLIEAARTGVPYPVAAQRIRDTVAAVAATEDADVLRAEGIDVIIERARFRSRDRIDIGGRTFTARRVVIATGSAPAVPGVPGLHENGFLTNEAIFDLPDLPPALAIIGGGATGCELAQAFTRLGSRVTLIEQADRLLPGQDPQASAVIAEVLSREGTDIRVKACPKAVEPGPRTVIPSARLELEDGTTVNATHVLVAVGRRPPGTDLALSAAGIETDDRGYVKTNSRLATTARGVYAAGDVTGRAPLTHAAYQMGRIAAGNALGRWPTTYREDVMPEVVFTEPEVAQVGILATQAPVGARIAELPMIGLDRALTARATDGFVKLVAGRRRLLGNLGGGRLLGATIVAERAGELIHEPTLAMATGMFTGRLAATTHAYPTWSTAVQQTAAQFFITIDGRRARTVTAVTERAGPTGVPSRWEN</sequence>
<organism evidence="7 8">
    <name type="scientific">Kribbella sancticallisti</name>
    <dbReference type="NCBI Taxonomy" id="460087"/>
    <lineage>
        <taxon>Bacteria</taxon>
        <taxon>Bacillati</taxon>
        <taxon>Actinomycetota</taxon>
        <taxon>Actinomycetes</taxon>
        <taxon>Propionibacteriales</taxon>
        <taxon>Kribbellaceae</taxon>
        <taxon>Kribbella</taxon>
    </lineage>
</organism>
<comment type="caution">
    <text evidence="7">The sequence shown here is derived from an EMBL/GenBank/DDBJ whole genome shotgun (WGS) entry which is preliminary data.</text>
</comment>
<evidence type="ECO:0000256" key="4">
    <source>
        <dbReference type="ARBA" id="ARBA00022827"/>
    </source>
</evidence>
<dbReference type="InterPro" id="IPR001100">
    <property type="entry name" value="Pyr_nuc-diS_OxRdtase"/>
</dbReference>
<dbReference type="InterPro" id="IPR023753">
    <property type="entry name" value="FAD/NAD-binding_dom"/>
</dbReference>
<evidence type="ECO:0000259" key="5">
    <source>
        <dbReference type="Pfam" id="PF02852"/>
    </source>
</evidence>
<evidence type="ECO:0000256" key="3">
    <source>
        <dbReference type="ARBA" id="ARBA00022630"/>
    </source>
</evidence>
<dbReference type="Gene3D" id="3.30.390.30">
    <property type="match status" value="1"/>
</dbReference>
<dbReference type="PIRSF" id="PIRSF000350">
    <property type="entry name" value="Mercury_reductase_MerA"/>
    <property type="match status" value="1"/>
</dbReference>
<reference evidence="7 8" key="1">
    <citation type="journal article" date="2019" name="Int. J. Syst. Evol. Microbiol.">
        <title>The Global Catalogue of Microorganisms (GCM) 10K type strain sequencing project: providing services to taxonomists for standard genome sequencing and annotation.</title>
        <authorList>
            <consortium name="The Broad Institute Genomics Platform"/>
            <consortium name="The Broad Institute Genome Sequencing Center for Infectious Disease"/>
            <person name="Wu L."/>
            <person name="Ma J."/>
        </authorList>
    </citation>
    <scope>NUCLEOTIDE SEQUENCE [LARGE SCALE GENOMIC DNA]</scope>
    <source>
        <strain evidence="7 8">JCM 14969</strain>
    </source>
</reference>
<proteinExistence type="inferred from homology"/>
<dbReference type="SUPFAM" id="SSF55424">
    <property type="entry name" value="FAD/NAD-linked reductases, dimerisation (C-terminal) domain"/>
    <property type="match status" value="1"/>
</dbReference>
<evidence type="ECO:0000256" key="1">
    <source>
        <dbReference type="ARBA" id="ARBA00001974"/>
    </source>
</evidence>
<dbReference type="Pfam" id="PF02852">
    <property type="entry name" value="Pyr_redox_dim"/>
    <property type="match status" value="1"/>
</dbReference>
<accession>A0ABN2DM02</accession>
<dbReference type="Proteomes" id="UP001500393">
    <property type="component" value="Unassembled WGS sequence"/>
</dbReference>
<dbReference type="PRINTS" id="PR00368">
    <property type="entry name" value="FADPNR"/>
</dbReference>
<gene>
    <name evidence="7" type="ORF">GCM10009789_37260</name>
</gene>
<feature type="domain" description="Pyridine nucleotide-disulphide oxidoreductase dimerisation" evidence="5">
    <location>
        <begin position="329"/>
        <end position="441"/>
    </location>
</feature>
<keyword evidence="8" id="KW-1185">Reference proteome</keyword>
<evidence type="ECO:0000259" key="6">
    <source>
        <dbReference type="Pfam" id="PF07992"/>
    </source>
</evidence>
<dbReference type="InterPro" id="IPR016156">
    <property type="entry name" value="FAD/NAD-linked_Rdtase_dimer_sf"/>
</dbReference>
<dbReference type="RefSeq" id="WP_344215490.1">
    <property type="nucleotide sequence ID" value="NZ_BAAAOS010000020.1"/>
</dbReference>
<dbReference type="PANTHER" id="PTHR43014:SF2">
    <property type="entry name" value="MERCURIC REDUCTASE"/>
    <property type="match status" value="1"/>
</dbReference>
<feature type="domain" description="FAD/NAD(P)-binding" evidence="6">
    <location>
        <begin position="8"/>
        <end position="309"/>
    </location>
</feature>
<dbReference type="InterPro" id="IPR004099">
    <property type="entry name" value="Pyr_nucl-diS_OxRdtase_dimer"/>
</dbReference>
<dbReference type="PANTHER" id="PTHR43014">
    <property type="entry name" value="MERCURIC REDUCTASE"/>
    <property type="match status" value="1"/>
</dbReference>